<dbReference type="InterPro" id="IPR027417">
    <property type="entry name" value="P-loop_NTPase"/>
</dbReference>
<dbReference type="PROSITE" id="PS50893">
    <property type="entry name" value="ABC_TRANSPORTER_2"/>
    <property type="match status" value="1"/>
</dbReference>
<protein>
    <submittedName>
        <fullName evidence="5">ABC transporter ATP-binding protein</fullName>
    </submittedName>
</protein>
<dbReference type="Proteomes" id="UP000886814">
    <property type="component" value="Unassembled WGS sequence"/>
</dbReference>
<organism evidence="5 6">
    <name type="scientific">Candidatus Blautia stercorigallinarum</name>
    <dbReference type="NCBI Taxonomy" id="2838501"/>
    <lineage>
        <taxon>Bacteria</taxon>
        <taxon>Bacillati</taxon>
        <taxon>Bacillota</taxon>
        <taxon>Clostridia</taxon>
        <taxon>Lachnospirales</taxon>
        <taxon>Lachnospiraceae</taxon>
        <taxon>Blautia</taxon>
    </lineage>
</organism>
<dbReference type="PANTHER" id="PTHR42939">
    <property type="entry name" value="ABC TRANSPORTER ATP-BINDING PROTEIN ALBC-RELATED"/>
    <property type="match status" value="1"/>
</dbReference>
<dbReference type="InterPro" id="IPR003439">
    <property type="entry name" value="ABC_transporter-like_ATP-bd"/>
</dbReference>
<reference evidence="5" key="1">
    <citation type="journal article" date="2021" name="PeerJ">
        <title>Extensive microbial diversity within the chicken gut microbiome revealed by metagenomics and culture.</title>
        <authorList>
            <person name="Gilroy R."/>
            <person name="Ravi A."/>
            <person name="Getino M."/>
            <person name="Pursley I."/>
            <person name="Horton D.L."/>
            <person name="Alikhan N.F."/>
            <person name="Baker D."/>
            <person name="Gharbi K."/>
            <person name="Hall N."/>
            <person name="Watson M."/>
            <person name="Adriaenssens E.M."/>
            <person name="Foster-Nyarko E."/>
            <person name="Jarju S."/>
            <person name="Secka A."/>
            <person name="Antonio M."/>
            <person name="Oren A."/>
            <person name="Chaudhuri R.R."/>
            <person name="La Ragione R."/>
            <person name="Hildebrand F."/>
            <person name="Pallen M.J."/>
        </authorList>
    </citation>
    <scope>NUCLEOTIDE SEQUENCE</scope>
    <source>
        <strain evidence="5">CHK195-9823</strain>
    </source>
</reference>
<dbReference type="Gene3D" id="3.40.50.300">
    <property type="entry name" value="P-loop containing nucleotide triphosphate hydrolases"/>
    <property type="match status" value="1"/>
</dbReference>
<dbReference type="PANTHER" id="PTHR42939:SF3">
    <property type="entry name" value="ABC TRANSPORTER ATP-BINDING COMPONENT"/>
    <property type="match status" value="1"/>
</dbReference>
<evidence type="ECO:0000256" key="3">
    <source>
        <dbReference type="ARBA" id="ARBA00022840"/>
    </source>
</evidence>
<dbReference type="GO" id="GO:0005524">
    <property type="term" value="F:ATP binding"/>
    <property type="evidence" value="ECO:0007669"/>
    <property type="project" value="UniProtKB-KW"/>
</dbReference>
<dbReference type="SMART" id="SM00382">
    <property type="entry name" value="AAA"/>
    <property type="match status" value="1"/>
</dbReference>
<name>A0A9D1PAD7_9FIRM</name>
<dbReference type="GO" id="GO:0016887">
    <property type="term" value="F:ATP hydrolysis activity"/>
    <property type="evidence" value="ECO:0007669"/>
    <property type="project" value="InterPro"/>
</dbReference>
<dbReference type="CDD" id="cd03230">
    <property type="entry name" value="ABC_DR_subfamily_A"/>
    <property type="match status" value="1"/>
</dbReference>
<accession>A0A9D1PAD7</accession>
<keyword evidence="1" id="KW-0813">Transport</keyword>
<dbReference type="InterPro" id="IPR051782">
    <property type="entry name" value="ABC_Transporter_VariousFunc"/>
</dbReference>
<sequence length="288" mass="33013">MDYALEVKNLSKTYKRSGFALDNVSFGVPKGAIMGFVGENGAGKSTTIGCILNTLFRDKGEIRVLGKEMRDQDTHLRQRIGVVYDGDNFPGYYTAEQVGEVMSGIYRKWDDEYFDKYLDRFGLDKKQKIKTYSRGMTMKLAIGAALAHKPELLILDEATSGLDPVMREEMLEVFLEFIEDENHSILLSSHITSDLEKIADYITFLHEGKVLLTVEKDEILYHYGILRCRNREFEALDKEDWIAWRKSGYQIDVLVPDREKAARKYKGAVIDHASVDEVMLLMIKGERR</sequence>
<dbReference type="SUPFAM" id="SSF52540">
    <property type="entry name" value="P-loop containing nucleoside triphosphate hydrolases"/>
    <property type="match status" value="1"/>
</dbReference>
<dbReference type="AlphaFoldDB" id="A0A9D1PAD7"/>
<dbReference type="InterPro" id="IPR003593">
    <property type="entry name" value="AAA+_ATPase"/>
</dbReference>
<gene>
    <name evidence="5" type="ORF">H9747_01200</name>
</gene>
<evidence type="ECO:0000256" key="1">
    <source>
        <dbReference type="ARBA" id="ARBA00022448"/>
    </source>
</evidence>
<reference evidence="5" key="2">
    <citation type="submission" date="2021-04" db="EMBL/GenBank/DDBJ databases">
        <authorList>
            <person name="Gilroy R."/>
        </authorList>
    </citation>
    <scope>NUCLEOTIDE SEQUENCE</scope>
    <source>
        <strain evidence="5">CHK195-9823</strain>
    </source>
</reference>
<comment type="caution">
    <text evidence="5">The sequence shown here is derived from an EMBL/GenBank/DDBJ whole genome shotgun (WGS) entry which is preliminary data.</text>
</comment>
<feature type="domain" description="ABC transporter" evidence="4">
    <location>
        <begin position="5"/>
        <end position="232"/>
    </location>
</feature>
<proteinExistence type="predicted"/>
<keyword evidence="3 5" id="KW-0067">ATP-binding</keyword>
<keyword evidence="2" id="KW-0547">Nucleotide-binding</keyword>
<evidence type="ECO:0000313" key="6">
    <source>
        <dbReference type="Proteomes" id="UP000886814"/>
    </source>
</evidence>
<evidence type="ECO:0000256" key="2">
    <source>
        <dbReference type="ARBA" id="ARBA00022741"/>
    </source>
</evidence>
<evidence type="ECO:0000259" key="4">
    <source>
        <dbReference type="PROSITE" id="PS50893"/>
    </source>
</evidence>
<dbReference type="Pfam" id="PF00005">
    <property type="entry name" value="ABC_tran"/>
    <property type="match status" value="1"/>
</dbReference>
<evidence type="ECO:0000313" key="5">
    <source>
        <dbReference type="EMBL" id="HIV37610.1"/>
    </source>
</evidence>
<dbReference type="EMBL" id="DXIQ01000007">
    <property type="protein sequence ID" value="HIV37610.1"/>
    <property type="molecule type" value="Genomic_DNA"/>
</dbReference>